<sequence>MQEHARVSENRSRRNFQNPVLAYVTPWNSKGYDMVKLFSAKLTHISPVWYDLKRFVASLSSSCPLSYLTHNCFSDGKRLVLEGEHNFDAAWVSELQSNGSLVLPRVVLEAFPTVVLLEKKQKAKAIDLIVNECR</sequence>
<organism evidence="1 2">
    <name type="scientific">Eleusine coracana subsp. coracana</name>
    <dbReference type="NCBI Taxonomy" id="191504"/>
    <lineage>
        <taxon>Eukaryota</taxon>
        <taxon>Viridiplantae</taxon>
        <taxon>Streptophyta</taxon>
        <taxon>Embryophyta</taxon>
        <taxon>Tracheophyta</taxon>
        <taxon>Spermatophyta</taxon>
        <taxon>Magnoliopsida</taxon>
        <taxon>Liliopsida</taxon>
        <taxon>Poales</taxon>
        <taxon>Poaceae</taxon>
        <taxon>PACMAD clade</taxon>
        <taxon>Chloridoideae</taxon>
        <taxon>Cynodonteae</taxon>
        <taxon>Eleusininae</taxon>
        <taxon>Eleusine</taxon>
    </lineage>
</organism>
<evidence type="ECO:0000313" key="1">
    <source>
        <dbReference type="EMBL" id="GJN18362.1"/>
    </source>
</evidence>
<dbReference type="PANTHER" id="PTHR46066">
    <property type="entry name" value="CHITINASE DOMAIN-CONTAINING PROTEIN 1 FAMILY MEMBER"/>
    <property type="match status" value="1"/>
</dbReference>
<dbReference type="AlphaFoldDB" id="A0AAV5E6F5"/>
<dbReference type="GO" id="GO:0012505">
    <property type="term" value="C:endomembrane system"/>
    <property type="evidence" value="ECO:0007669"/>
    <property type="project" value="TreeGrafter"/>
</dbReference>
<proteinExistence type="predicted"/>
<gene>
    <name evidence="1" type="primary">gb05515</name>
    <name evidence="1" type="ORF">PR202_gb05515</name>
</gene>
<evidence type="ECO:0000313" key="2">
    <source>
        <dbReference type="Proteomes" id="UP001054889"/>
    </source>
</evidence>
<protein>
    <submittedName>
        <fullName evidence="1">Uncharacterized protein</fullName>
    </submittedName>
</protein>
<dbReference type="PANTHER" id="PTHR46066:SF2">
    <property type="entry name" value="CHITINASE DOMAIN-CONTAINING PROTEIN 1"/>
    <property type="match status" value="1"/>
</dbReference>
<dbReference type="Gene3D" id="3.20.20.80">
    <property type="entry name" value="Glycosidases"/>
    <property type="match status" value="1"/>
</dbReference>
<reference evidence="1" key="1">
    <citation type="journal article" date="2018" name="DNA Res.">
        <title>Multiple hybrid de novo genome assembly of finger millet, an orphan allotetraploid crop.</title>
        <authorList>
            <person name="Hatakeyama M."/>
            <person name="Aluri S."/>
            <person name="Balachadran M.T."/>
            <person name="Sivarajan S.R."/>
            <person name="Patrignani A."/>
            <person name="Gruter S."/>
            <person name="Poveda L."/>
            <person name="Shimizu-Inatsugi R."/>
            <person name="Baeten J."/>
            <person name="Francoijs K.J."/>
            <person name="Nataraja K.N."/>
            <person name="Reddy Y.A.N."/>
            <person name="Phadnis S."/>
            <person name="Ravikumar R.L."/>
            <person name="Schlapbach R."/>
            <person name="Sreeman S.M."/>
            <person name="Shimizu K.K."/>
        </authorList>
    </citation>
    <scope>NUCLEOTIDE SEQUENCE</scope>
</reference>
<dbReference type="EMBL" id="BQKI01000073">
    <property type="protein sequence ID" value="GJN18362.1"/>
    <property type="molecule type" value="Genomic_DNA"/>
</dbReference>
<dbReference type="Proteomes" id="UP001054889">
    <property type="component" value="Unassembled WGS sequence"/>
</dbReference>
<accession>A0AAV5E6F5</accession>
<reference evidence="1" key="2">
    <citation type="submission" date="2021-12" db="EMBL/GenBank/DDBJ databases">
        <title>Resequencing data analysis of finger millet.</title>
        <authorList>
            <person name="Hatakeyama M."/>
            <person name="Aluri S."/>
            <person name="Balachadran M.T."/>
            <person name="Sivarajan S.R."/>
            <person name="Poveda L."/>
            <person name="Shimizu-Inatsugi R."/>
            <person name="Schlapbach R."/>
            <person name="Sreeman S.M."/>
            <person name="Shimizu K.K."/>
        </authorList>
    </citation>
    <scope>NUCLEOTIDE SEQUENCE</scope>
</reference>
<keyword evidence="2" id="KW-1185">Reference proteome</keyword>
<comment type="caution">
    <text evidence="1">The sequence shown here is derived from an EMBL/GenBank/DDBJ whole genome shotgun (WGS) entry which is preliminary data.</text>
</comment>
<name>A0AAV5E6F5_ELECO</name>
<dbReference type="GO" id="GO:0070492">
    <property type="term" value="F:oligosaccharide binding"/>
    <property type="evidence" value="ECO:0007669"/>
    <property type="project" value="TreeGrafter"/>
</dbReference>